<dbReference type="EMBL" id="PJEO01000014">
    <property type="protein sequence ID" value="PKQ46244.1"/>
    <property type="molecule type" value="Genomic_DNA"/>
</dbReference>
<proteinExistence type="predicted"/>
<name>A0A2N3HN02_9FLAO</name>
<dbReference type="Proteomes" id="UP000233435">
    <property type="component" value="Unassembled WGS sequence"/>
</dbReference>
<protein>
    <submittedName>
        <fullName evidence="2">Membrane or secreted protein</fullName>
    </submittedName>
</protein>
<evidence type="ECO:0000256" key="1">
    <source>
        <dbReference type="SAM" id="SignalP"/>
    </source>
</evidence>
<keyword evidence="1" id="KW-0732">Signal</keyword>
<reference evidence="2 3" key="1">
    <citation type="submission" date="2017-12" db="EMBL/GenBank/DDBJ databases">
        <title>Confluentibacter flavum sp. nov., isolated from the saline lake.</title>
        <authorList>
            <person name="Yu L."/>
        </authorList>
    </citation>
    <scope>NUCLEOTIDE SEQUENCE [LARGE SCALE GENOMIC DNA]</scope>
    <source>
        <strain evidence="2 3">3B</strain>
    </source>
</reference>
<evidence type="ECO:0000313" key="3">
    <source>
        <dbReference type="Proteomes" id="UP000233435"/>
    </source>
</evidence>
<sequence>MKNIIFLLVCTFLSISTKAQSYMGAWERYHTSEEGEKLKSVVIFADGYQVLTTYQAETGKFMSTNGGTWKLEGDTMTEKVEFDTDNPERVGSEVSFKVTNNGTVLSIVGQDMDMKRIDDGTPGALQGAWLMSGRMRDGKEETRDTSGPRKTMKILSGTRFQWIAYNTETKQFSGTGGGTYTTEDGKYTENIEFFSRDDSRVGMSLSFDYSLVDGKWHHKGLSSTGNPIHEIWSLRAK</sequence>
<evidence type="ECO:0000313" key="2">
    <source>
        <dbReference type="EMBL" id="PKQ46244.1"/>
    </source>
</evidence>
<dbReference type="AlphaFoldDB" id="A0A2N3HN02"/>
<gene>
    <name evidence="2" type="ORF">CSW08_03530</name>
</gene>
<keyword evidence="3" id="KW-1185">Reference proteome</keyword>
<dbReference type="RefSeq" id="WP_106658521.1">
    <property type="nucleotide sequence ID" value="NZ_PJEO01000014.1"/>
</dbReference>
<comment type="caution">
    <text evidence="2">The sequence shown here is derived from an EMBL/GenBank/DDBJ whole genome shotgun (WGS) entry which is preliminary data.</text>
</comment>
<accession>A0A2N3HN02</accession>
<feature type="chain" id="PRO_5014949962" evidence="1">
    <location>
        <begin position="22"/>
        <end position="237"/>
    </location>
</feature>
<dbReference type="OrthoDB" id="706756at2"/>
<dbReference type="Gene3D" id="2.40.128.490">
    <property type="entry name" value="Uncharacterised protein PF14869, DUF4488"/>
    <property type="match status" value="1"/>
</dbReference>
<organism evidence="2 3">
    <name type="scientific">Confluentibacter flavum</name>
    <dbReference type="NCBI Taxonomy" id="1909700"/>
    <lineage>
        <taxon>Bacteria</taxon>
        <taxon>Pseudomonadati</taxon>
        <taxon>Bacteroidota</taxon>
        <taxon>Flavobacteriia</taxon>
        <taxon>Flavobacteriales</taxon>
        <taxon>Flavobacteriaceae</taxon>
        <taxon>Confluentibacter</taxon>
    </lineage>
</organism>
<feature type="signal peptide" evidence="1">
    <location>
        <begin position="1"/>
        <end position="21"/>
    </location>
</feature>